<organism evidence="3 4">
    <name type="scientific">Pseudovibrio ascidiaceicola</name>
    <dbReference type="NCBI Taxonomy" id="285279"/>
    <lineage>
        <taxon>Bacteria</taxon>
        <taxon>Pseudomonadati</taxon>
        <taxon>Pseudomonadota</taxon>
        <taxon>Alphaproteobacteria</taxon>
        <taxon>Hyphomicrobiales</taxon>
        <taxon>Stappiaceae</taxon>
        <taxon>Pseudovibrio</taxon>
    </lineage>
</organism>
<comment type="caution">
    <text evidence="3">The sequence shown here is derived from an EMBL/GenBank/DDBJ whole genome shotgun (WGS) entry which is preliminary data.</text>
</comment>
<dbReference type="EMBL" id="FOSK01000003">
    <property type="protein sequence ID" value="SFK26343.1"/>
    <property type="molecule type" value="Genomic_DNA"/>
</dbReference>
<feature type="domain" description="VWFA" evidence="2">
    <location>
        <begin position="457"/>
        <end position="643"/>
    </location>
</feature>
<sequence>MKEQILEFLEPEEAVGNLWHDYASSLGAPVHHEDMEVELAQLRTSVQVVFRGLGGEAKVEISQAPATASTYRMPVKRKLGNAAETIFLPEFDGERLRLPPVLGVFPKAEMNRAHYIWLAAFAANCDVQAKPEDPLQADVQALALAKQAIERVWGKCVGLHDFFRQSCEFLLQTRKRPSLPEWEAAVEAIVLELLGGPRAVTNTSAIIRKAMECVDERWKLKAPNGYCPFAPVPIWVSSELVNGERGEERSDEQAPPTPQGANASSKRKAKREKREQADRKDSFILHRFEAILSWVESMNLNRSTDDDEEENAQKAADDQDYISLSKNQRKAATRLRLHLDLSPEDADHERLSDKFTYPEWDHRQRKFLEDHCRVLEKDAEPDYESVLLTDPYHKRRIRQVKRQFEALRPKRIMQMRQAEGSELDLDALVTAQVDLKASGYASDRIFQDARAVERDLSVAMLLDTSRSTESAVGDSSVIEIAGAALAALSGGIDASGDHLGVWGFSSLKRDRVFMNKAKDFDEPMTDQVIAKIGSLKPCYYTRLGAAIRHTTAQLALQQTQRKLLLVLTDGKPNDLDHYEGIHGIEDSHMAVREARKQGMAVHGVIVDEDGQDWFARIFGKGGYTLFPNPERLTRALPDIYRSLTREY</sequence>
<dbReference type="CDD" id="cd01454">
    <property type="entry name" value="vWA_norD_type"/>
    <property type="match status" value="1"/>
</dbReference>
<evidence type="ECO:0000313" key="3">
    <source>
        <dbReference type="EMBL" id="SFK26343.1"/>
    </source>
</evidence>
<dbReference type="PANTHER" id="PTHR41248">
    <property type="entry name" value="NORD PROTEIN"/>
    <property type="match status" value="1"/>
</dbReference>
<evidence type="ECO:0000256" key="1">
    <source>
        <dbReference type="SAM" id="MobiDB-lite"/>
    </source>
</evidence>
<dbReference type="InterPro" id="IPR051928">
    <property type="entry name" value="NorD/CobT"/>
</dbReference>
<dbReference type="SMART" id="SM00327">
    <property type="entry name" value="VWA"/>
    <property type="match status" value="1"/>
</dbReference>
<protein>
    <submittedName>
        <fullName evidence="3">Nitric oxide reductase NorD protein</fullName>
    </submittedName>
</protein>
<feature type="compositionally biased region" description="Basic and acidic residues" evidence="1">
    <location>
        <begin position="243"/>
        <end position="252"/>
    </location>
</feature>
<dbReference type="PROSITE" id="PS50234">
    <property type="entry name" value="VWFA"/>
    <property type="match status" value="1"/>
</dbReference>
<dbReference type="Proteomes" id="UP000199598">
    <property type="component" value="Unassembled WGS sequence"/>
</dbReference>
<keyword evidence="4" id="KW-1185">Reference proteome</keyword>
<name>A0A1I3Y3M1_9HYPH</name>
<evidence type="ECO:0000313" key="4">
    <source>
        <dbReference type="Proteomes" id="UP000199598"/>
    </source>
</evidence>
<gene>
    <name evidence="3" type="ORF">SAMN04488518_103333</name>
</gene>
<feature type="region of interest" description="Disordered" evidence="1">
    <location>
        <begin position="243"/>
        <end position="278"/>
    </location>
</feature>
<proteinExistence type="predicted"/>
<reference evidence="3 4" key="1">
    <citation type="submission" date="2016-10" db="EMBL/GenBank/DDBJ databases">
        <authorList>
            <person name="Varghese N."/>
            <person name="Submissions S."/>
        </authorList>
    </citation>
    <scope>NUCLEOTIDE SEQUENCE [LARGE SCALE GENOMIC DNA]</scope>
    <source>
        <strain evidence="3 4">DSM 16392</strain>
    </source>
</reference>
<accession>A0A1I3Y3M1</accession>
<dbReference type="SUPFAM" id="SSF53300">
    <property type="entry name" value="vWA-like"/>
    <property type="match status" value="1"/>
</dbReference>
<dbReference type="PANTHER" id="PTHR41248:SF1">
    <property type="entry name" value="NORD PROTEIN"/>
    <property type="match status" value="1"/>
</dbReference>
<dbReference type="InterPro" id="IPR036465">
    <property type="entry name" value="vWFA_dom_sf"/>
</dbReference>
<dbReference type="Pfam" id="PF00092">
    <property type="entry name" value="VWA"/>
    <property type="match status" value="1"/>
</dbReference>
<dbReference type="RefSeq" id="WP_208860194.1">
    <property type="nucleotide sequence ID" value="NZ_FOSK01000003.1"/>
</dbReference>
<evidence type="ECO:0000259" key="2">
    <source>
        <dbReference type="PROSITE" id="PS50234"/>
    </source>
</evidence>
<dbReference type="Gene3D" id="3.40.50.410">
    <property type="entry name" value="von Willebrand factor, type A domain"/>
    <property type="match status" value="1"/>
</dbReference>
<dbReference type="InterPro" id="IPR002035">
    <property type="entry name" value="VWF_A"/>
</dbReference>